<dbReference type="Proteomes" id="UP000241284">
    <property type="component" value="Unassembled WGS sequence"/>
</dbReference>
<dbReference type="EMBL" id="NEXH01000033">
    <property type="protein sequence ID" value="PSN94036.1"/>
    <property type="molecule type" value="Genomic_DNA"/>
</dbReference>
<proteinExistence type="predicted"/>
<keyword evidence="2 6" id="KW-0812">Transmembrane</keyword>
<evidence type="ECO:0000256" key="1">
    <source>
        <dbReference type="ARBA" id="ARBA00004141"/>
    </source>
</evidence>
<dbReference type="Gene3D" id="1.20.58.220">
    <property type="entry name" value="Phosphate transport system protein phou homolog 2, domain 2"/>
    <property type="match status" value="1"/>
</dbReference>
<dbReference type="PROSITE" id="PS00216">
    <property type="entry name" value="SUGAR_TRANSPORT_1"/>
    <property type="match status" value="1"/>
</dbReference>
<feature type="transmembrane region" description="Helical" evidence="6">
    <location>
        <begin position="179"/>
        <end position="200"/>
    </location>
</feature>
<dbReference type="Gene3D" id="1.20.1250.20">
    <property type="entry name" value="MFS general substrate transporter like domains"/>
    <property type="match status" value="1"/>
</dbReference>
<sequence>MVFGNIADKLGRKTLFILDLVFFVVFAAASAFAQNFLELLIFRFLLGIGIGADYPVSSSYVAEFSDVRNRGRVISSTFAFQGVGVLAAIGVGLALLPLGPQAWRWMLLSGIVPAVIVLAFRNKLPETLRWYVPKGKIDEARKVFEEMTGKSVRRPEEVEKYAESVSFRELFSSPYKTRLIFASVSWFLVDIAVYGMGIFIPTFIHELFGANSPPTSNELVYAILYTFAGVGYWLAVLTIDILGRKVLQAVGFLVMGGALFAAAAAGSNISLPLLAALLAVFFVAENAGPNTTTWVYPVELFPTRIRGSGHGFAATMGKLGAICGVFVLLLRERYNQVLMLGFVGFASVLGAVITLAYGIETKKQSLEDVSEVFKSFYDYFTKMSENLVRGARQLDALIHDLSDSDSKYIQIKQTEHAGDELVHEVFTKLNKSFVAPIEQNEISALTKSLDDVLDIIHAVAVRLKLYKVGSPDKTMLEFSGIITTSVELIDKAIKQLPNLRWENNIMDICIKINELENQADAVLNEGVSNLFNGHDAIEIIKLKEVYEYLELVTDKCEDVADVLRDLVVKYS</sequence>
<dbReference type="PANTHER" id="PTHR24064">
    <property type="entry name" value="SOLUTE CARRIER FAMILY 22 MEMBER"/>
    <property type="match status" value="1"/>
</dbReference>
<feature type="transmembrane region" description="Helical" evidence="6">
    <location>
        <begin position="102"/>
        <end position="120"/>
    </location>
</feature>
<evidence type="ECO:0000313" key="8">
    <source>
        <dbReference type="EMBL" id="PSN94036.1"/>
    </source>
</evidence>
<dbReference type="GO" id="GO:0016020">
    <property type="term" value="C:membrane"/>
    <property type="evidence" value="ECO:0007669"/>
    <property type="project" value="UniProtKB-SubCell"/>
</dbReference>
<feature type="transmembrane region" description="Helical" evidence="6">
    <location>
        <begin position="220"/>
        <end position="239"/>
    </location>
</feature>
<evidence type="ECO:0000256" key="3">
    <source>
        <dbReference type="ARBA" id="ARBA00022989"/>
    </source>
</evidence>
<dbReference type="InterPro" id="IPR036259">
    <property type="entry name" value="MFS_trans_sf"/>
</dbReference>
<dbReference type="SUPFAM" id="SSF103473">
    <property type="entry name" value="MFS general substrate transporter"/>
    <property type="match status" value="1"/>
</dbReference>
<protein>
    <recommendedName>
        <fullName evidence="7">Major facilitator superfamily (MFS) profile domain-containing protein</fullName>
    </recommendedName>
</protein>
<dbReference type="InterPro" id="IPR038078">
    <property type="entry name" value="PhoU-like_sf"/>
</dbReference>
<dbReference type="PROSITE" id="PS00217">
    <property type="entry name" value="SUGAR_TRANSPORT_2"/>
    <property type="match status" value="1"/>
</dbReference>
<keyword evidence="4 6" id="KW-0472">Membrane</keyword>
<evidence type="ECO:0000256" key="5">
    <source>
        <dbReference type="SAM" id="Coils"/>
    </source>
</evidence>
<keyword evidence="3 6" id="KW-1133">Transmembrane helix</keyword>
<feature type="transmembrane region" description="Helical" evidence="6">
    <location>
        <begin position="73"/>
        <end position="96"/>
    </location>
</feature>
<dbReference type="GO" id="GO:0022857">
    <property type="term" value="F:transmembrane transporter activity"/>
    <property type="evidence" value="ECO:0007669"/>
    <property type="project" value="InterPro"/>
</dbReference>
<feature type="transmembrane region" description="Helical" evidence="6">
    <location>
        <begin position="15"/>
        <end position="34"/>
    </location>
</feature>
<evidence type="ECO:0000256" key="4">
    <source>
        <dbReference type="ARBA" id="ARBA00023136"/>
    </source>
</evidence>
<name>A0A2R6B603_9ARCH</name>
<evidence type="ECO:0000256" key="2">
    <source>
        <dbReference type="ARBA" id="ARBA00022692"/>
    </source>
</evidence>
<comment type="subcellular location">
    <subcellularLocation>
        <location evidence="1">Membrane</location>
        <topology evidence="1">Multi-pass membrane protein</topology>
    </subcellularLocation>
</comment>
<dbReference type="PROSITE" id="PS50850">
    <property type="entry name" value="MFS"/>
    <property type="match status" value="1"/>
</dbReference>
<reference evidence="8 9" key="1">
    <citation type="submission" date="2017-04" db="EMBL/GenBank/DDBJ databases">
        <title>Novel microbial lineages endemic to geothermal iron-oxide mats fill important gaps in the evolutionary history of Archaea.</title>
        <authorList>
            <person name="Jay Z.J."/>
            <person name="Beam J.P."/>
            <person name="Dlakic M."/>
            <person name="Rusch D.B."/>
            <person name="Kozubal M.A."/>
            <person name="Inskeep W.P."/>
        </authorList>
    </citation>
    <scope>NUCLEOTIDE SEQUENCE [LARGE SCALE GENOMIC DNA]</scope>
    <source>
        <strain evidence="8">ECH_B_2</strain>
    </source>
</reference>
<feature type="domain" description="Major facilitator superfamily (MFS) profile" evidence="7">
    <location>
        <begin position="1"/>
        <end position="362"/>
    </location>
</feature>
<evidence type="ECO:0000259" key="7">
    <source>
        <dbReference type="PROSITE" id="PS50850"/>
    </source>
</evidence>
<gene>
    <name evidence="8" type="ORF">B9Q06_10515</name>
</gene>
<dbReference type="InterPro" id="IPR005828">
    <property type="entry name" value="MFS_sugar_transport-like"/>
</dbReference>
<dbReference type="AlphaFoldDB" id="A0A2R6B603"/>
<comment type="caution">
    <text evidence="8">The sequence shown here is derived from an EMBL/GenBank/DDBJ whole genome shotgun (WGS) entry which is preliminary data.</text>
</comment>
<keyword evidence="5" id="KW-0175">Coiled coil</keyword>
<dbReference type="InterPro" id="IPR020846">
    <property type="entry name" value="MFS_dom"/>
</dbReference>
<evidence type="ECO:0000313" key="9">
    <source>
        <dbReference type="Proteomes" id="UP000241284"/>
    </source>
</evidence>
<feature type="coiled-coil region" evidence="5">
    <location>
        <begin position="498"/>
        <end position="525"/>
    </location>
</feature>
<feature type="transmembrane region" description="Helical" evidence="6">
    <location>
        <begin position="40"/>
        <end position="61"/>
    </location>
</feature>
<organism evidence="8 9">
    <name type="scientific">Candidatus Marsarchaeota G2 archaeon ECH_B_2</name>
    <dbReference type="NCBI Taxonomy" id="1978160"/>
    <lineage>
        <taxon>Archaea</taxon>
        <taxon>Candidatus Marsarchaeota</taxon>
        <taxon>Candidatus Marsarchaeota group 2</taxon>
    </lineage>
</organism>
<accession>A0A2R6B603</accession>
<feature type="transmembrane region" description="Helical" evidence="6">
    <location>
        <begin position="337"/>
        <end position="359"/>
    </location>
</feature>
<dbReference type="Pfam" id="PF00083">
    <property type="entry name" value="Sugar_tr"/>
    <property type="match status" value="1"/>
</dbReference>
<feature type="transmembrane region" description="Helical" evidence="6">
    <location>
        <begin position="311"/>
        <end position="330"/>
    </location>
</feature>
<dbReference type="InterPro" id="IPR005829">
    <property type="entry name" value="Sugar_transporter_CS"/>
</dbReference>
<evidence type="ECO:0000256" key="6">
    <source>
        <dbReference type="SAM" id="Phobius"/>
    </source>
</evidence>
<feature type="transmembrane region" description="Helical" evidence="6">
    <location>
        <begin position="251"/>
        <end position="284"/>
    </location>
</feature>